<dbReference type="EC" id="1.-.-.-" evidence="2"/>
<organism evidence="2 3">
    <name type="scientific">Streptantibioticus parmotrematis</name>
    <dbReference type="NCBI Taxonomy" id="2873249"/>
    <lineage>
        <taxon>Bacteria</taxon>
        <taxon>Bacillati</taxon>
        <taxon>Actinomycetota</taxon>
        <taxon>Actinomycetes</taxon>
        <taxon>Kitasatosporales</taxon>
        <taxon>Streptomycetaceae</taxon>
        <taxon>Streptantibioticus</taxon>
    </lineage>
</organism>
<dbReference type="InterPro" id="IPR011251">
    <property type="entry name" value="Luciferase-like_dom"/>
</dbReference>
<gene>
    <name evidence="2" type="ORF">K7472_08295</name>
</gene>
<dbReference type="CDD" id="cd01097">
    <property type="entry name" value="Tetrahydromethanopterin_reductase"/>
    <property type="match status" value="1"/>
</dbReference>
<dbReference type="Gene3D" id="3.20.20.30">
    <property type="entry name" value="Luciferase-like domain"/>
    <property type="match status" value="1"/>
</dbReference>
<evidence type="ECO:0000259" key="1">
    <source>
        <dbReference type="Pfam" id="PF00296"/>
    </source>
</evidence>
<feature type="domain" description="Luciferase-like" evidence="1">
    <location>
        <begin position="17"/>
        <end position="230"/>
    </location>
</feature>
<proteinExistence type="predicted"/>
<evidence type="ECO:0000313" key="3">
    <source>
        <dbReference type="Proteomes" id="UP001198565"/>
    </source>
</evidence>
<dbReference type="Pfam" id="PF00296">
    <property type="entry name" value="Bac_luciferase"/>
    <property type="match status" value="1"/>
</dbReference>
<dbReference type="EMBL" id="JAINVZ010000004">
    <property type="protein sequence ID" value="MBY8884846.1"/>
    <property type="molecule type" value="Genomic_DNA"/>
</dbReference>
<dbReference type="GO" id="GO:0016491">
    <property type="term" value="F:oxidoreductase activity"/>
    <property type="evidence" value="ECO:0007669"/>
    <property type="project" value="UniProtKB-KW"/>
</dbReference>
<dbReference type="InterPro" id="IPR051260">
    <property type="entry name" value="Diverse_substr_monoxygenases"/>
</dbReference>
<protein>
    <submittedName>
        <fullName evidence="2">TIGR03619 family F420-dependent LLM class oxidoreductase</fullName>
        <ecNumber evidence="2">1.-.-.-</ecNumber>
    </submittedName>
</protein>
<reference evidence="2 3" key="1">
    <citation type="submission" date="2021-08" db="EMBL/GenBank/DDBJ databases">
        <title>Streptomyces sp. PTM05 isolated from lichen.</title>
        <authorList>
            <person name="Somphong A."/>
            <person name="Phongsopitanun W."/>
            <person name="Tanasupawat S."/>
        </authorList>
    </citation>
    <scope>NUCLEOTIDE SEQUENCE [LARGE SCALE GENOMIC DNA]</scope>
    <source>
        <strain evidence="2 3">Ptm05</strain>
    </source>
</reference>
<evidence type="ECO:0000313" key="2">
    <source>
        <dbReference type="EMBL" id="MBY8884846.1"/>
    </source>
</evidence>
<keyword evidence="3" id="KW-1185">Reference proteome</keyword>
<name>A0ABS7QNU0_9ACTN</name>
<dbReference type="InterPro" id="IPR036661">
    <property type="entry name" value="Luciferase-like_sf"/>
</dbReference>
<dbReference type="Proteomes" id="UP001198565">
    <property type="component" value="Unassembled WGS sequence"/>
</dbReference>
<sequence>MRIAVGAFLTDETIRPVRLARELEERGFGGLYLPEHTHIPVSRDTPAPMGEPLPREYGRTLDPFVALAAAAVVTTRIGLGTGVALVAQRDPIVLAKEIATLDLLSDGRFTLGVGLGWNEEEARDHGVDWPRRRTAVRDKVAVMRALWAAEPTPYEGEFASVSASDAHPKPHRPVPVLLGGAVGPRLFADIAAYADGWLPIGGRGLDESVARLRHAWNAAGRTGEPRVVPYGLRPTHDRLARLRDLGITEAVAQLPPAGTEDVLRTLDEYAQFL</sequence>
<dbReference type="RefSeq" id="WP_222975637.1">
    <property type="nucleotide sequence ID" value="NZ_JAINVZ010000004.1"/>
</dbReference>
<dbReference type="InterPro" id="IPR019921">
    <property type="entry name" value="Lucif-like_OxRdtase_Rv2161c"/>
</dbReference>
<dbReference type="PANTHER" id="PTHR30011:SF32">
    <property type="entry name" value="CONSERVED PROTEIN"/>
    <property type="match status" value="1"/>
</dbReference>
<accession>A0ABS7QNU0</accession>
<keyword evidence="2" id="KW-0560">Oxidoreductase</keyword>
<dbReference type="SUPFAM" id="SSF51679">
    <property type="entry name" value="Bacterial luciferase-like"/>
    <property type="match status" value="1"/>
</dbReference>
<dbReference type="PANTHER" id="PTHR30011">
    <property type="entry name" value="ALKANESULFONATE MONOOXYGENASE-RELATED"/>
    <property type="match status" value="1"/>
</dbReference>
<comment type="caution">
    <text evidence="2">The sequence shown here is derived from an EMBL/GenBank/DDBJ whole genome shotgun (WGS) entry which is preliminary data.</text>
</comment>
<dbReference type="NCBIfam" id="TIGR03619">
    <property type="entry name" value="F420_Rv2161c"/>
    <property type="match status" value="1"/>
</dbReference>